<evidence type="ECO:0000313" key="2">
    <source>
        <dbReference type="EMBL" id="TSI12436.1"/>
    </source>
</evidence>
<dbReference type="Proteomes" id="UP000316406">
    <property type="component" value="Unassembled WGS sequence"/>
</dbReference>
<reference evidence="2 3" key="1">
    <citation type="submission" date="2019-07" db="EMBL/GenBank/DDBJ databases">
        <title>Draft genome sequence of Brevibacterium aurantiacum XU54 isolated from Xinjiang China.</title>
        <authorList>
            <person name="Xu X."/>
        </authorList>
    </citation>
    <scope>NUCLEOTIDE SEQUENCE [LARGE SCALE GENOMIC DNA]</scope>
    <source>
        <strain evidence="2 3">XU54</strain>
    </source>
</reference>
<accession>A0A556C535</accession>
<proteinExistence type="predicted"/>
<dbReference type="RefSeq" id="WP_143924338.1">
    <property type="nucleotide sequence ID" value="NZ_VLTK01000017.1"/>
</dbReference>
<dbReference type="AlphaFoldDB" id="A0A556C535"/>
<organism evidence="2 3">
    <name type="scientific">Brevibacterium aurantiacum</name>
    <dbReference type="NCBI Taxonomy" id="273384"/>
    <lineage>
        <taxon>Bacteria</taxon>
        <taxon>Bacillati</taxon>
        <taxon>Actinomycetota</taxon>
        <taxon>Actinomycetes</taxon>
        <taxon>Micrococcales</taxon>
        <taxon>Brevibacteriaceae</taxon>
        <taxon>Brevibacterium</taxon>
    </lineage>
</organism>
<sequence>MSTFTTNRVQAGIPEGGQFAQSARSRPDVSDLIVDTDDDGDAGQPLTNDHLSHVEKPVNYLWSRYGASSSNPDYTREEMMQNSYVKVMESIADGKRAKNPKAYVTKLVKNCFAEAFRNGSDYRTIKTRSEIDARSAAMSQNLGRSLRPSEVDRITEEVRASKDKHDRPSKDRLARSKMTVSATDDITLVAELNSANVDSAEEAYFTSEAPEVAGSEALLSEAEERGMHNAYGLRRKASTAILAHHGAPAVVPNSVKSHRRNAARKVLESQGIHEAMQDHNNGYSTDGTQALFTPWSGRNTLSVDQKDAIVDALSTGDGEYAWDLWTGSAAVSDTATNNKDEGVKAKPKASTHDAGAQDSQLSFAWF</sequence>
<feature type="region of interest" description="Disordered" evidence="1">
    <location>
        <begin position="333"/>
        <end position="358"/>
    </location>
</feature>
<comment type="caution">
    <text evidence="2">The sequence shown here is derived from an EMBL/GenBank/DDBJ whole genome shotgun (WGS) entry which is preliminary data.</text>
</comment>
<name>A0A556C535_BREAU</name>
<evidence type="ECO:0000313" key="3">
    <source>
        <dbReference type="Proteomes" id="UP000316406"/>
    </source>
</evidence>
<gene>
    <name evidence="2" type="ORF">FO013_20085</name>
</gene>
<feature type="region of interest" description="Disordered" evidence="1">
    <location>
        <begin position="139"/>
        <end position="173"/>
    </location>
</feature>
<feature type="region of interest" description="Disordered" evidence="1">
    <location>
        <begin position="1"/>
        <end position="50"/>
    </location>
</feature>
<dbReference type="EMBL" id="VLTK01000017">
    <property type="protein sequence ID" value="TSI12436.1"/>
    <property type="molecule type" value="Genomic_DNA"/>
</dbReference>
<protein>
    <submittedName>
        <fullName evidence="2">Uncharacterized protein</fullName>
    </submittedName>
</protein>
<keyword evidence="3" id="KW-1185">Reference proteome</keyword>
<evidence type="ECO:0000256" key="1">
    <source>
        <dbReference type="SAM" id="MobiDB-lite"/>
    </source>
</evidence>
<feature type="compositionally biased region" description="Basic and acidic residues" evidence="1">
    <location>
        <begin position="147"/>
        <end position="173"/>
    </location>
</feature>